<dbReference type="Proteomes" id="UP000466517">
    <property type="component" value="Chromosome"/>
</dbReference>
<keyword evidence="3" id="KW-1185">Reference proteome</keyword>
<evidence type="ECO:0000313" key="2">
    <source>
        <dbReference type="EMBL" id="BBZ30578.1"/>
    </source>
</evidence>
<proteinExistence type="predicted"/>
<reference evidence="2 3" key="1">
    <citation type="journal article" date="2019" name="Emerg. Microbes Infect.">
        <title>Comprehensive subspecies identification of 175 nontuberculous mycobacteria species based on 7547 genomic profiles.</title>
        <authorList>
            <person name="Matsumoto Y."/>
            <person name="Kinjo T."/>
            <person name="Motooka D."/>
            <person name="Nabeya D."/>
            <person name="Jung N."/>
            <person name="Uechi K."/>
            <person name="Horii T."/>
            <person name="Iida T."/>
            <person name="Fujita J."/>
            <person name="Nakamura S."/>
        </authorList>
    </citation>
    <scope>NUCLEOTIDE SEQUENCE [LARGE SCALE GENOMIC DNA]</scope>
    <source>
        <strain evidence="2 3">JCM 13574</strain>
    </source>
</reference>
<name>A0A7I7XMW5_9MYCO</name>
<evidence type="ECO:0000256" key="1">
    <source>
        <dbReference type="SAM" id="MobiDB-lite"/>
    </source>
</evidence>
<feature type="compositionally biased region" description="Low complexity" evidence="1">
    <location>
        <begin position="40"/>
        <end position="68"/>
    </location>
</feature>
<dbReference type="EMBL" id="AP022610">
    <property type="protein sequence ID" value="BBZ30578.1"/>
    <property type="molecule type" value="Genomic_DNA"/>
</dbReference>
<dbReference type="AlphaFoldDB" id="A0A7I7XMW5"/>
<evidence type="ECO:0000313" key="3">
    <source>
        <dbReference type="Proteomes" id="UP000466517"/>
    </source>
</evidence>
<sequence length="99" mass="10023">MARRRGTGPLDMLHDASRWVAILGGDGPDARSGSDDVASDPDPASTELAPVDGVDPPDDTTPSSLFGSGPPGPDSPGRRVGGTASGDPPGCPLSHRPRR</sequence>
<accession>A0A7I7XMW5</accession>
<protein>
    <submittedName>
        <fullName evidence="2">Uncharacterized protein</fullName>
    </submittedName>
</protein>
<gene>
    <name evidence="2" type="ORF">MMAD_48730</name>
</gene>
<dbReference type="KEGG" id="mmag:MMAD_48730"/>
<feature type="region of interest" description="Disordered" evidence="1">
    <location>
        <begin position="24"/>
        <end position="99"/>
    </location>
</feature>
<organism evidence="2 3">
    <name type="scientific">Mycolicibacterium madagascariense</name>
    <dbReference type="NCBI Taxonomy" id="212765"/>
    <lineage>
        <taxon>Bacteria</taxon>
        <taxon>Bacillati</taxon>
        <taxon>Actinomycetota</taxon>
        <taxon>Actinomycetes</taxon>
        <taxon>Mycobacteriales</taxon>
        <taxon>Mycobacteriaceae</taxon>
        <taxon>Mycolicibacterium</taxon>
    </lineage>
</organism>